<comment type="caution">
    <text evidence="1">The sequence shown here is derived from an EMBL/GenBank/DDBJ whole genome shotgun (WGS) entry which is preliminary data.</text>
</comment>
<evidence type="ECO:0000313" key="1">
    <source>
        <dbReference type="EMBL" id="KAK1868600.1"/>
    </source>
</evidence>
<gene>
    <name evidence="1" type="ORF">I4F81_011085</name>
</gene>
<dbReference type="Proteomes" id="UP000798662">
    <property type="component" value="Chromosome 3"/>
</dbReference>
<sequence>MANPTAFLAPVLPSTTRPAGRPALCMSSGESHREGSAVTRRAALAALAAAVAGVASGAGPASAGSAAKQSIFGYGGASSPYTYADQATGTVLYKDLNDDEVAKYRNILKESQKDLSVTAAAAIDGKSWEDVRSALRLRANDLGAAAKRLSDASPSAKEATKAYNRFKASANKLDWAARQKNQAKAVAAREAAAADLDKWARVVGL</sequence>
<organism evidence="1 2">
    <name type="scientific">Pyropia yezoensis</name>
    <name type="common">Susabi-nori</name>
    <name type="synonym">Porphyra yezoensis</name>
    <dbReference type="NCBI Taxonomy" id="2788"/>
    <lineage>
        <taxon>Eukaryota</taxon>
        <taxon>Rhodophyta</taxon>
        <taxon>Bangiophyceae</taxon>
        <taxon>Bangiales</taxon>
        <taxon>Bangiaceae</taxon>
        <taxon>Pyropia</taxon>
    </lineage>
</organism>
<accession>A0ACC3CET2</accession>
<reference evidence="1" key="1">
    <citation type="submission" date="2019-11" db="EMBL/GenBank/DDBJ databases">
        <title>Nori genome reveals adaptations in red seaweeds to the harsh intertidal environment.</title>
        <authorList>
            <person name="Wang D."/>
            <person name="Mao Y."/>
        </authorList>
    </citation>
    <scope>NUCLEOTIDE SEQUENCE</scope>
    <source>
        <tissue evidence="1">Gametophyte</tissue>
    </source>
</reference>
<protein>
    <submittedName>
        <fullName evidence="1">Uncharacterized protein</fullName>
    </submittedName>
</protein>
<name>A0ACC3CET2_PYRYE</name>
<evidence type="ECO:0000313" key="2">
    <source>
        <dbReference type="Proteomes" id="UP000798662"/>
    </source>
</evidence>
<keyword evidence="2" id="KW-1185">Reference proteome</keyword>
<proteinExistence type="predicted"/>
<dbReference type="EMBL" id="CM020620">
    <property type="protein sequence ID" value="KAK1868600.1"/>
    <property type="molecule type" value="Genomic_DNA"/>
</dbReference>